<gene>
    <name evidence="3" type="ORF">CG710_015755</name>
</gene>
<keyword evidence="1" id="KW-0238">DNA-binding</keyword>
<dbReference type="InterPro" id="IPR010982">
    <property type="entry name" value="Lambda_DNA-bd_dom_sf"/>
</dbReference>
<dbReference type="EMBL" id="NOKA02000043">
    <property type="protein sequence ID" value="RDY30262.1"/>
    <property type="molecule type" value="Genomic_DNA"/>
</dbReference>
<dbReference type="AlphaFoldDB" id="A0A371JBZ3"/>
<dbReference type="Pfam" id="PF01381">
    <property type="entry name" value="HTH_3"/>
    <property type="match status" value="1"/>
</dbReference>
<evidence type="ECO:0000313" key="3">
    <source>
        <dbReference type="EMBL" id="RDY30262.1"/>
    </source>
</evidence>
<dbReference type="InterPro" id="IPR001387">
    <property type="entry name" value="Cro/C1-type_HTH"/>
</dbReference>
<proteinExistence type="predicted"/>
<dbReference type="RefSeq" id="WP_094375935.1">
    <property type="nucleotide sequence ID" value="NZ_NOKA02000043.1"/>
</dbReference>
<dbReference type="SMART" id="SM00530">
    <property type="entry name" value="HTH_XRE"/>
    <property type="match status" value="1"/>
</dbReference>
<dbReference type="CDD" id="cd00093">
    <property type="entry name" value="HTH_XRE"/>
    <property type="match status" value="1"/>
</dbReference>
<dbReference type="PROSITE" id="PS50943">
    <property type="entry name" value="HTH_CROC1"/>
    <property type="match status" value="1"/>
</dbReference>
<protein>
    <submittedName>
        <fullName evidence="3">XRE family transcriptional regulator</fullName>
    </submittedName>
</protein>
<comment type="caution">
    <text evidence="3">The sequence shown here is derived from an EMBL/GenBank/DDBJ whole genome shotgun (WGS) entry which is preliminary data.</text>
</comment>
<accession>A0A371JBZ3</accession>
<dbReference type="SUPFAM" id="SSF47413">
    <property type="entry name" value="lambda repressor-like DNA-binding domains"/>
    <property type="match status" value="1"/>
</dbReference>
<organism evidence="3 4">
    <name type="scientific">Lachnotalea glycerini</name>
    <dbReference type="NCBI Taxonomy" id="1763509"/>
    <lineage>
        <taxon>Bacteria</taxon>
        <taxon>Bacillati</taxon>
        <taxon>Bacillota</taxon>
        <taxon>Clostridia</taxon>
        <taxon>Lachnospirales</taxon>
        <taxon>Lachnospiraceae</taxon>
        <taxon>Lachnotalea</taxon>
    </lineage>
</organism>
<feature type="domain" description="HTH cro/C1-type" evidence="2">
    <location>
        <begin position="17"/>
        <end position="71"/>
    </location>
</feature>
<sequence>MAEIEESYNSVDFGKRLKKIRKQHNITQESLAEMLNVSIDSITKYETGKVNIGHDYIIKICKMFNISADYFYFEQDKKLFADSSEEDVMWIISKLDSEERIRAKEILKLAFPNTVA</sequence>
<dbReference type="PANTHER" id="PTHR46558">
    <property type="entry name" value="TRACRIPTIONAL REGULATORY PROTEIN-RELATED-RELATED"/>
    <property type="match status" value="1"/>
</dbReference>
<dbReference type="OrthoDB" id="9805856at2"/>
<keyword evidence="4" id="KW-1185">Reference proteome</keyword>
<reference evidence="3 4" key="1">
    <citation type="journal article" date="2017" name="Genome Announc.">
        <title>Draft Genome Sequence of a Sporulating and Motile Strain of Lachnotalea glycerini Isolated from Water in Quebec City, Canada.</title>
        <authorList>
            <person name="Maheux A.F."/>
            <person name="Boudreau D.K."/>
            <person name="Berube E."/>
            <person name="Boissinot M."/>
            <person name="Raymond F."/>
            <person name="Brodeur S."/>
            <person name="Corbeil J."/>
            <person name="Isabel S."/>
            <person name="Omar R.F."/>
            <person name="Bergeron M.G."/>
        </authorList>
    </citation>
    <scope>NUCLEOTIDE SEQUENCE [LARGE SCALE GENOMIC DNA]</scope>
    <source>
        <strain evidence="3 4">CCRI-19302</strain>
    </source>
</reference>
<evidence type="ECO:0000313" key="4">
    <source>
        <dbReference type="Proteomes" id="UP000216411"/>
    </source>
</evidence>
<evidence type="ECO:0000256" key="1">
    <source>
        <dbReference type="ARBA" id="ARBA00023125"/>
    </source>
</evidence>
<name>A0A371JBZ3_9FIRM</name>
<dbReference type="Proteomes" id="UP000216411">
    <property type="component" value="Unassembled WGS sequence"/>
</dbReference>
<dbReference type="GO" id="GO:0003677">
    <property type="term" value="F:DNA binding"/>
    <property type="evidence" value="ECO:0007669"/>
    <property type="project" value="UniProtKB-KW"/>
</dbReference>
<evidence type="ECO:0000259" key="2">
    <source>
        <dbReference type="PROSITE" id="PS50943"/>
    </source>
</evidence>
<dbReference type="PANTHER" id="PTHR46558:SF11">
    <property type="entry name" value="HTH-TYPE TRANSCRIPTIONAL REGULATOR XRE"/>
    <property type="match status" value="1"/>
</dbReference>
<dbReference type="Gene3D" id="1.10.260.40">
    <property type="entry name" value="lambda repressor-like DNA-binding domains"/>
    <property type="match status" value="1"/>
</dbReference>